<dbReference type="AlphaFoldDB" id="A0A382RUH7"/>
<accession>A0A382RUH7</accession>
<keyword evidence="8" id="KW-0030">Aminoacyl-tRNA synthetase</keyword>
<dbReference type="EMBL" id="UINC01124284">
    <property type="protein sequence ID" value="SVD01324.1"/>
    <property type="molecule type" value="Genomic_DNA"/>
</dbReference>
<dbReference type="Gene3D" id="3.40.50.620">
    <property type="entry name" value="HUPs"/>
    <property type="match status" value="1"/>
</dbReference>
<dbReference type="GO" id="GO:0005739">
    <property type="term" value="C:mitochondrion"/>
    <property type="evidence" value="ECO:0007669"/>
    <property type="project" value="UniProtKB-SubCell"/>
</dbReference>
<comment type="similarity">
    <text evidence="2">Belongs to the class-I aminoacyl-tRNA synthetase family.</text>
</comment>
<evidence type="ECO:0000256" key="1">
    <source>
        <dbReference type="ARBA" id="ARBA00004173"/>
    </source>
</evidence>
<evidence type="ECO:0000256" key="2">
    <source>
        <dbReference type="ARBA" id="ARBA00005594"/>
    </source>
</evidence>
<name>A0A382RUH7_9ZZZZ</name>
<keyword evidence="4" id="KW-0436">Ligase</keyword>
<dbReference type="Pfam" id="PF00579">
    <property type="entry name" value="tRNA-synt_1b"/>
    <property type="match status" value="1"/>
</dbReference>
<dbReference type="Gene3D" id="1.10.240.10">
    <property type="entry name" value="Tyrosyl-Transfer RNA Synthetase"/>
    <property type="match status" value="1"/>
</dbReference>
<evidence type="ECO:0000256" key="8">
    <source>
        <dbReference type="ARBA" id="ARBA00023146"/>
    </source>
</evidence>
<evidence type="ECO:0000313" key="10">
    <source>
        <dbReference type="EMBL" id="SVD01324.1"/>
    </source>
</evidence>
<gene>
    <name evidence="10" type="ORF">METZ01_LOCUS354178</name>
</gene>
<dbReference type="InterPro" id="IPR002306">
    <property type="entry name" value="Trp-tRNA-ligase"/>
</dbReference>
<evidence type="ECO:0000256" key="6">
    <source>
        <dbReference type="ARBA" id="ARBA00022840"/>
    </source>
</evidence>
<evidence type="ECO:0000256" key="5">
    <source>
        <dbReference type="ARBA" id="ARBA00022741"/>
    </source>
</evidence>
<reference evidence="10" key="1">
    <citation type="submission" date="2018-05" db="EMBL/GenBank/DDBJ databases">
        <authorList>
            <person name="Lanie J.A."/>
            <person name="Ng W.-L."/>
            <person name="Kazmierczak K.M."/>
            <person name="Andrzejewski T.M."/>
            <person name="Davidsen T.M."/>
            <person name="Wayne K.J."/>
            <person name="Tettelin H."/>
            <person name="Glass J.I."/>
            <person name="Rusch D."/>
            <person name="Podicherti R."/>
            <person name="Tsui H.-C.T."/>
            <person name="Winkler M.E."/>
        </authorList>
    </citation>
    <scope>NUCLEOTIDE SEQUENCE</scope>
</reference>
<comment type="subcellular location">
    <subcellularLocation>
        <location evidence="1">Mitochondrion</location>
    </subcellularLocation>
</comment>
<keyword evidence="5" id="KW-0547">Nucleotide-binding</keyword>
<feature type="non-terminal residue" evidence="10">
    <location>
        <position position="1"/>
    </location>
</feature>
<organism evidence="10">
    <name type="scientific">marine metagenome</name>
    <dbReference type="NCBI Taxonomy" id="408172"/>
    <lineage>
        <taxon>unclassified sequences</taxon>
        <taxon>metagenomes</taxon>
        <taxon>ecological metagenomes</taxon>
    </lineage>
</organism>
<keyword evidence="6" id="KW-0067">ATP-binding</keyword>
<dbReference type="InterPro" id="IPR002305">
    <property type="entry name" value="aa-tRNA-synth_Ic"/>
</dbReference>
<evidence type="ECO:0000256" key="4">
    <source>
        <dbReference type="ARBA" id="ARBA00022598"/>
    </source>
</evidence>
<sequence>SHVTAHAESCWLLNCVTPIGWLERMTQFKDKSQGQERVSTGLLDYPVLMAGDIILYDADEVPVGEDQKQHVELARDIAARFNRIYGDTFVIPEPVIPETGGRVMGLNDPTMKMSKSHSHIRGHAIRMLDEPDEIQRSFMRAVTDSGNEIRFSDDVEKSGVNNLLGIYKVITEKSEFEVEKDFENARGYGDLKKAVAEVVIDELTPIREKYQELISDVGELDRLLKVGAEQAESVALPKLAEMKDKMGLILS</sequence>
<evidence type="ECO:0000256" key="3">
    <source>
        <dbReference type="ARBA" id="ARBA00013161"/>
    </source>
</evidence>
<keyword evidence="7" id="KW-0648">Protein biosynthesis</keyword>
<dbReference type="FunFam" id="1.10.240.10:FF:000002">
    <property type="entry name" value="Tryptophan--tRNA ligase"/>
    <property type="match status" value="1"/>
</dbReference>
<dbReference type="EC" id="6.1.1.2" evidence="3"/>
<dbReference type="PANTHER" id="PTHR43766">
    <property type="entry name" value="TRYPTOPHAN--TRNA LIGASE, MITOCHONDRIAL"/>
    <property type="match status" value="1"/>
</dbReference>
<dbReference type="InterPro" id="IPR014729">
    <property type="entry name" value="Rossmann-like_a/b/a_fold"/>
</dbReference>
<dbReference type="GO" id="GO:0005829">
    <property type="term" value="C:cytosol"/>
    <property type="evidence" value="ECO:0007669"/>
    <property type="project" value="TreeGrafter"/>
</dbReference>
<dbReference type="PANTHER" id="PTHR43766:SF1">
    <property type="entry name" value="TRYPTOPHAN--TRNA LIGASE, MITOCHONDRIAL"/>
    <property type="match status" value="1"/>
</dbReference>
<evidence type="ECO:0000256" key="7">
    <source>
        <dbReference type="ARBA" id="ARBA00022917"/>
    </source>
</evidence>
<protein>
    <recommendedName>
        <fullName evidence="3">tryptophan--tRNA ligase</fullName>
        <ecNumber evidence="3">6.1.1.2</ecNumber>
    </recommendedName>
    <alternativeName>
        <fullName evidence="9">Tryptophanyl-tRNA synthetase</fullName>
    </alternativeName>
</protein>
<evidence type="ECO:0000256" key="9">
    <source>
        <dbReference type="ARBA" id="ARBA00030268"/>
    </source>
</evidence>
<dbReference type="GO" id="GO:0004830">
    <property type="term" value="F:tryptophan-tRNA ligase activity"/>
    <property type="evidence" value="ECO:0007669"/>
    <property type="project" value="UniProtKB-EC"/>
</dbReference>
<dbReference type="NCBIfam" id="TIGR00233">
    <property type="entry name" value="trpS"/>
    <property type="match status" value="1"/>
</dbReference>
<dbReference type="PRINTS" id="PR01039">
    <property type="entry name" value="TRNASYNTHTRP"/>
</dbReference>
<dbReference type="GO" id="GO:0005524">
    <property type="term" value="F:ATP binding"/>
    <property type="evidence" value="ECO:0007669"/>
    <property type="project" value="UniProtKB-KW"/>
</dbReference>
<proteinExistence type="inferred from homology"/>
<dbReference type="GO" id="GO:0006436">
    <property type="term" value="P:tryptophanyl-tRNA aminoacylation"/>
    <property type="evidence" value="ECO:0007669"/>
    <property type="project" value="InterPro"/>
</dbReference>
<dbReference type="SUPFAM" id="SSF52374">
    <property type="entry name" value="Nucleotidylyl transferase"/>
    <property type="match status" value="1"/>
</dbReference>
<dbReference type="InterPro" id="IPR050203">
    <property type="entry name" value="Trp-tRNA_synthetase"/>
</dbReference>